<evidence type="ECO:0000313" key="2">
    <source>
        <dbReference type="EMBL" id="OGY40912.1"/>
    </source>
</evidence>
<feature type="transmembrane region" description="Helical" evidence="1">
    <location>
        <begin position="53"/>
        <end position="77"/>
    </location>
</feature>
<keyword evidence="1" id="KW-0472">Membrane</keyword>
<accession>A0A1G1XLS7</accession>
<sequence>MDSVDSAICLFFSILTISIIIFVYPAIHDLWIWLKEKRAKKRRKMKNPEIKGWIMFFVAMIILDTDYFFCLLTIALGIEVEDIPLIIGILCGTALGFGVISMEIYFMKIFSNRSKTKS</sequence>
<keyword evidence="1" id="KW-1133">Transmembrane helix</keyword>
<name>A0A1G1XLS7_9BACT</name>
<protein>
    <submittedName>
        <fullName evidence="2">Uncharacterized protein</fullName>
    </submittedName>
</protein>
<feature type="transmembrane region" description="Helical" evidence="1">
    <location>
        <begin position="6"/>
        <end position="32"/>
    </location>
</feature>
<feature type="transmembrane region" description="Helical" evidence="1">
    <location>
        <begin position="83"/>
        <end position="107"/>
    </location>
</feature>
<comment type="caution">
    <text evidence="2">The sequence shown here is derived from an EMBL/GenBank/DDBJ whole genome shotgun (WGS) entry which is preliminary data.</text>
</comment>
<proteinExistence type="predicted"/>
<dbReference type="EMBL" id="MHHZ01000023">
    <property type="protein sequence ID" value="OGY40912.1"/>
    <property type="molecule type" value="Genomic_DNA"/>
</dbReference>
<organism evidence="2 3">
    <name type="scientific">Candidatus Buchananbacteria bacterium RBG_13_36_9</name>
    <dbReference type="NCBI Taxonomy" id="1797530"/>
    <lineage>
        <taxon>Bacteria</taxon>
        <taxon>Candidatus Buchananiibacteriota</taxon>
    </lineage>
</organism>
<gene>
    <name evidence="2" type="ORF">A2Y82_03535</name>
</gene>
<keyword evidence="1" id="KW-0812">Transmembrane</keyword>
<dbReference type="Proteomes" id="UP000176498">
    <property type="component" value="Unassembled WGS sequence"/>
</dbReference>
<dbReference type="AlphaFoldDB" id="A0A1G1XLS7"/>
<reference evidence="2 3" key="1">
    <citation type="journal article" date="2016" name="Nat. Commun.">
        <title>Thousands of microbial genomes shed light on interconnected biogeochemical processes in an aquifer system.</title>
        <authorList>
            <person name="Anantharaman K."/>
            <person name="Brown C.T."/>
            <person name="Hug L.A."/>
            <person name="Sharon I."/>
            <person name="Castelle C.J."/>
            <person name="Probst A.J."/>
            <person name="Thomas B.C."/>
            <person name="Singh A."/>
            <person name="Wilkins M.J."/>
            <person name="Karaoz U."/>
            <person name="Brodie E.L."/>
            <person name="Williams K.H."/>
            <person name="Hubbard S.S."/>
            <person name="Banfield J.F."/>
        </authorList>
    </citation>
    <scope>NUCLEOTIDE SEQUENCE [LARGE SCALE GENOMIC DNA]</scope>
</reference>
<evidence type="ECO:0000256" key="1">
    <source>
        <dbReference type="SAM" id="Phobius"/>
    </source>
</evidence>
<evidence type="ECO:0000313" key="3">
    <source>
        <dbReference type="Proteomes" id="UP000176498"/>
    </source>
</evidence>